<comment type="similarity">
    <text evidence="4">Belongs to the CAF1 family.</text>
</comment>
<evidence type="ECO:0000256" key="4">
    <source>
        <dbReference type="ARBA" id="ARBA00008372"/>
    </source>
</evidence>
<dbReference type="InterPro" id="IPR039637">
    <property type="entry name" value="CNOT7/CNOT8/Pop2"/>
</dbReference>
<dbReference type="AlphaFoldDB" id="A0AAD1XBU6"/>
<keyword evidence="17" id="KW-1185">Reference proteome</keyword>
<dbReference type="GO" id="GO:0004535">
    <property type="term" value="F:poly(A)-specific ribonuclease activity"/>
    <property type="evidence" value="ECO:0007669"/>
    <property type="project" value="UniProtKB-EC"/>
</dbReference>
<evidence type="ECO:0000256" key="10">
    <source>
        <dbReference type="ARBA" id="ARBA00022839"/>
    </source>
</evidence>
<keyword evidence="6" id="KW-0963">Cytoplasm</keyword>
<evidence type="ECO:0000256" key="13">
    <source>
        <dbReference type="ARBA" id="ARBA00023163"/>
    </source>
</evidence>
<evidence type="ECO:0000256" key="2">
    <source>
        <dbReference type="ARBA" id="ARBA00004123"/>
    </source>
</evidence>
<evidence type="ECO:0000256" key="7">
    <source>
        <dbReference type="ARBA" id="ARBA00022722"/>
    </source>
</evidence>
<dbReference type="SUPFAM" id="SSF53098">
    <property type="entry name" value="Ribonuclease H-like"/>
    <property type="match status" value="1"/>
</dbReference>
<evidence type="ECO:0000256" key="9">
    <source>
        <dbReference type="ARBA" id="ARBA00022801"/>
    </source>
</evidence>
<keyword evidence="12" id="KW-0805">Transcription regulation</keyword>
<gene>
    <name evidence="16" type="ORF">ECRASSUSDP1_LOCUS11869</name>
</gene>
<evidence type="ECO:0000256" key="8">
    <source>
        <dbReference type="ARBA" id="ARBA00022723"/>
    </source>
</evidence>
<dbReference type="InterPro" id="IPR012337">
    <property type="entry name" value="RNaseH-like_sf"/>
</dbReference>
<evidence type="ECO:0000256" key="5">
    <source>
        <dbReference type="ARBA" id="ARBA00012161"/>
    </source>
</evidence>
<evidence type="ECO:0000313" key="17">
    <source>
        <dbReference type="Proteomes" id="UP001295684"/>
    </source>
</evidence>
<feature type="region of interest" description="Disordered" evidence="15">
    <location>
        <begin position="389"/>
        <end position="408"/>
    </location>
</feature>
<evidence type="ECO:0000256" key="1">
    <source>
        <dbReference type="ARBA" id="ARBA00001663"/>
    </source>
</evidence>
<comment type="catalytic activity">
    <reaction evidence="1">
        <text>Exonucleolytic cleavage of poly(A) to 5'-AMP.</text>
        <dbReference type="EC" id="3.1.13.4"/>
    </reaction>
</comment>
<dbReference type="InterPro" id="IPR006941">
    <property type="entry name" value="RNase_CAF1"/>
</dbReference>
<name>A0AAD1XBU6_EUPCR</name>
<dbReference type="GO" id="GO:0005737">
    <property type="term" value="C:cytoplasm"/>
    <property type="evidence" value="ECO:0007669"/>
    <property type="project" value="UniProtKB-SubCell"/>
</dbReference>
<dbReference type="GO" id="GO:0003723">
    <property type="term" value="F:RNA binding"/>
    <property type="evidence" value="ECO:0007669"/>
    <property type="project" value="UniProtKB-KW"/>
</dbReference>
<organism evidence="16 17">
    <name type="scientific">Euplotes crassus</name>
    <dbReference type="NCBI Taxonomy" id="5936"/>
    <lineage>
        <taxon>Eukaryota</taxon>
        <taxon>Sar</taxon>
        <taxon>Alveolata</taxon>
        <taxon>Ciliophora</taxon>
        <taxon>Intramacronucleata</taxon>
        <taxon>Spirotrichea</taxon>
        <taxon>Hypotrichia</taxon>
        <taxon>Euplotida</taxon>
        <taxon>Euplotidae</taxon>
        <taxon>Moneuplotes</taxon>
    </lineage>
</organism>
<protein>
    <recommendedName>
        <fullName evidence="5">poly(A)-specific ribonuclease</fullName>
        <ecNumber evidence="5">3.1.13.4</ecNumber>
    </recommendedName>
</protein>
<dbReference type="Pfam" id="PF04857">
    <property type="entry name" value="CAF1"/>
    <property type="match status" value="2"/>
</dbReference>
<keyword evidence="7" id="KW-0540">Nuclease</keyword>
<dbReference type="GO" id="GO:0046872">
    <property type="term" value="F:metal ion binding"/>
    <property type="evidence" value="ECO:0007669"/>
    <property type="project" value="UniProtKB-KW"/>
</dbReference>
<dbReference type="GO" id="GO:0030014">
    <property type="term" value="C:CCR4-NOT complex"/>
    <property type="evidence" value="ECO:0007669"/>
    <property type="project" value="InterPro"/>
</dbReference>
<dbReference type="EC" id="3.1.13.4" evidence="5"/>
<dbReference type="EMBL" id="CAMPGE010011743">
    <property type="protein sequence ID" value="CAI2370554.1"/>
    <property type="molecule type" value="Genomic_DNA"/>
</dbReference>
<evidence type="ECO:0000256" key="12">
    <source>
        <dbReference type="ARBA" id="ARBA00023015"/>
    </source>
</evidence>
<evidence type="ECO:0000256" key="11">
    <source>
        <dbReference type="ARBA" id="ARBA00022884"/>
    </source>
</evidence>
<keyword evidence="9" id="KW-0378">Hydrolase</keyword>
<evidence type="ECO:0000313" key="16">
    <source>
        <dbReference type="EMBL" id="CAI2370554.1"/>
    </source>
</evidence>
<evidence type="ECO:0000256" key="3">
    <source>
        <dbReference type="ARBA" id="ARBA00004496"/>
    </source>
</evidence>
<dbReference type="InterPro" id="IPR036397">
    <property type="entry name" value="RNaseH_sf"/>
</dbReference>
<keyword evidence="13" id="KW-0804">Transcription</keyword>
<evidence type="ECO:0000256" key="15">
    <source>
        <dbReference type="SAM" id="MobiDB-lite"/>
    </source>
</evidence>
<feature type="region of interest" description="Disordered" evidence="15">
    <location>
        <begin position="355"/>
        <end position="378"/>
    </location>
</feature>
<dbReference type="PANTHER" id="PTHR10797">
    <property type="entry name" value="CCR4-NOT TRANSCRIPTION COMPLEX SUBUNIT"/>
    <property type="match status" value="1"/>
</dbReference>
<comment type="caution">
    <text evidence="16">The sequence shown here is derived from an EMBL/GenBank/DDBJ whole genome shotgun (WGS) entry which is preliminary data.</text>
</comment>
<keyword evidence="8" id="KW-0479">Metal-binding</keyword>
<dbReference type="GO" id="GO:0005634">
    <property type="term" value="C:nucleus"/>
    <property type="evidence" value="ECO:0007669"/>
    <property type="project" value="UniProtKB-SubCell"/>
</dbReference>
<evidence type="ECO:0000256" key="6">
    <source>
        <dbReference type="ARBA" id="ARBA00022490"/>
    </source>
</evidence>
<proteinExistence type="inferred from homology"/>
<evidence type="ECO:0000256" key="14">
    <source>
        <dbReference type="ARBA" id="ARBA00023242"/>
    </source>
</evidence>
<keyword evidence="10" id="KW-0269">Exonuclease</keyword>
<keyword evidence="14" id="KW-0539">Nucleus</keyword>
<dbReference type="Gene3D" id="3.30.420.10">
    <property type="entry name" value="Ribonuclease H-like superfamily/Ribonuclease H"/>
    <property type="match status" value="1"/>
</dbReference>
<keyword evidence="11" id="KW-0694">RNA-binding</keyword>
<accession>A0AAD1XBU6</accession>
<sequence>MKDSEERDDEKDPMMEMHPQNRIVDIWEHNFFEEMDKIMALIPEYNYVAMDTEFPGCPEVPASITDDYGYQLVKINVDQCKLIQLGITLFNKDGKPPPGQCCWQFNFKFDKDHEKSAEASIKVLIEAGIEFDKHQTIGIDPLDFSYYFLSSGLVLNKEVKWICFHGTHDFGYMYRVLVNTPLPDSEDAFSLDLNKYFPALYDTKYMKHEIEELRGGLQKTGELLNLERIGMQHQAGSDSWLTGLVFFELCKTYLNGKDIDKEFNNVIYGLGISENDEGYIELYTNKTEEIERRQREMDEQNDYQQFDHNYYDMGHHQPDNYPMYMQDVYQSNPYSGQPMMHHPSPMSSMGFSPSIGQNMPQGHYAMPQNSSDYQEDDGNMQYTSQYQLGRHPQLSGQPEDYHNYGNGY</sequence>
<comment type="subcellular location">
    <subcellularLocation>
        <location evidence="3">Cytoplasm</location>
    </subcellularLocation>
    <subcellularLocation>
        <location evidence="2">Nucleus</location>
    </subcellularLocation>
</comment>
<dbReference type="Proteomes" id="UP001295684">
    <property type="component" value="Unassembled WGS sequence"/>
</dbReference>
<reference evidence="16" key="1">
    <citation type="submission" date="2023-07" db="EMBL/GenBank/DDBJ databases">
        <authorList>
            <consortium name="AG Swart"/>
            <person name="Singh M."/>
            <person name="Singh A."/>
            <person name="Seah K."/>
            <person name="Emmerich C."/>
        </authorList>
    </citation>
    <scope>NUCLEOTIDE SEQUENCE</scope>
    <source>
        <strain evidence="16">DP1</strain>
    </source>
</reference>